<reference evidence="1" key="1">
    <citation type="submission" date="2021-03" db="EMBL/GenBank/DDBJ databases">
        <title>Characterization of a novel Integrative Conjugative Element in Glaesserella parasuis.</title>
        <authorList>
            <person name="Hu G."/>
            <person name="Sun H."/>
        </authorList>
    </citation>
    <scope>NUCLEOTIDE SEQUENCE</scope>
    <source>
        <strain evidence="1">GHP1807</strain>
    </source>
</reference>
<accession>A0AAX1M4V5</accession>
<dbReference type="Proteomes" id="UP000662736">
    <property type="component" value="Chromosome"/>
</dbReference>
<dbReference type="RefSeq" id="WP_203399129.1">
    <property type="nucleotide sequence ID" value="NZ_CP069308.1"/>
</dbReference>
<gene>
    <name evidence="1" type="ORF">J1G54_00040</name>
</gene>
<protein>
    <submittedName>
        <fullName evidence="1">Uncharacterized protein</fullName>
    </submittedName>
</protein>
<name>A0AAX1M4V5_GLAPU</name>
<sequence>MVNITNQPKILLVYSVIKSHEIAITDNFLYYKKQQPNAFYGEAIGFGYSDLKTHTNIVDNHDFEVYQVVDKFSPLNKINLIQVGNPNDFYHAIKNTKILSI</sequence>
<evidence type="ECO:0000313" key="1">
    <source>
        <dbReference type="EMBL" id="QSX17036.1"/>
    </source>
</evidence>
<dbReference type="AlphaFoldDB" id="A0AAX1M4V5"/>
<organism evidence="1 2">
    <name type="scientific">Glaesserella parasuis</name>
    <name type="common">Haemophilus parasuis</name>
    <dbReference type="NCBI Taxonomy" id="738"/>
    <lineage>
        <taxon>Bacteria</taxon>
        <taxon>Pseudomonadati</taxon>
        <taxon>Pseudomonadota</taxon>
        <taxon>Gammaproteobacteria</taxon>
        <taxon>Pasteurellales</taxon>
        <taxon>Pasteurellaceae</taxon>
        <taxon>Glaesserella</taxon>
    </lineage>
</organism>
<proteinExistence type="predicted"/>
<dbReference type="EMBL" id="CP071491">
    <property type="protein sequence ID" value="QSX17036.1"/>
    <property type="molecule type" value="Genomic_DNA"/>
</dbReference>
<evidence type="ECO:0000313" key="2">
    <source>
        <dbReference type="Proteomes" id="UP000662736"/>
    </source>
</evidence>